<keyword evidence="5" id="KW-1185">Reference proteome</keyword>
<dbReference type="Gene3D" id="2.170.130.10">
    <property type="entry name" value="TonB-dependent receptor, plug domain"/>
    <property type="match status" value="1"/>
</dbReference>
<name>A0A653UJE8_9FLAO</name>
<feature type="transmembrane region" description="Helical" evidence="2">
    <location>
        <begin position="84"/>
        <end position="107"/>
    </location>
</feature>
<dbReference type="EMBL" id="CABWLR010000005">
    <property type="protein sequence ID" value="VXB89499.1"/>
    <property type="molecule type" value="Genomic_DNA"/>
</dbReference>
<feature type="transmembrane region" description="Helical" evidence="2">
    <location>
        <begin position="37"/>
        <end position="54"/>
    </location>
</feature>
<keyword evidence="2" id="KW-1133">Transmembrane helix</keyword>
<accession>A0A653UJE8</accession>
<dbReference type="SUPFAM" id="SSF56935">
    <property type="entry name" value="Porins"/>
    <property type="match status" value="1"/>
</dbReference>
<dbReference type="Proteomes" id="UP000430202">
    <property type="component" value="Unassembled WGS sequence"/>
</dbReference>
<evidence type="ECO:0000313" key="5">
    <source>
        <dbReference type="Proteomes" id="UP000430202"/>
    </source>
</evidence>
<organism evidence="4 5">
    <name type="scientific">Maribacter litoralis</name>
    <dbReference type="NCBI Taxonomy" id="2059726"/>
    <lineage>
        <taxon>Bacteria</taxon>
        <taxon>Pseudomonadati</taxon>
        <taxon>Bacteroidota</taxon>
        <taxon>Flavobacteriia</taxon>
        <taxon>Flavobacteriales</taxon>
        <taxon>Flavobacteriaceae</taxon>
        <taxon>Maribacter</taxon>
    </lineage>
</organism>
<comment type="similarity">
    <text evidence="1">Belongs to the TonB-dependent receptor family.</text>
</comment>
<keyword evidence="1" id="KW-1134">Transmembrane beta strand</keyword>
<proteinExistence type="inferred from homology"/>
<keyword evidence="1 2" id="KW-0812">Transmembrane</keyword>
<dbReference type="InterPro" id="IPR037066">
    <property type="entry name" value="Plug_dom_sf"/>
</dbReference>
<dbReference type="InterPro" id="IPR008756">
    <property type="entry name" value="Peptidase_M56"/>
</dbReference>
<dbReference type="PROSITE" id="PS52016">
    <property type="entry name" value="TONB_DEPENDENT_REC_3"/>
    <property type="match status" value="1"/>
</dbReference>
<feature type="transmembrane region" description="Helical" evidence="2">
    <location>
        <begin position="262"/>
        <end position="280"/>
    </location>
</feature>
<dbReference type="Pfam" id="PF05569">
    <property type="entry name" value="Peptidase_M56"/>
    <property type="match status" value="1"/>
</dbReference>
<evidence type="ECO:0000256" key="2">
    <source>
        <dbReference type="SAM" id="Phobius"/>
    </source>
</evidence>
<dbReference type="InterPro" id="IPR039426">
    <property type="entry name" value="TonB-dep_rcpt-like"/>
</dbReference>
<keyword evidence="1 2" id="KW-0472">Membrane</keyword>
<protein>
    <submittedName>
        <fullName evidence="4">TonB-dependent Receptor Plug Domain</fullName>
    </submittedName>
</protein>
<keyword evidence="4" id="KW-0675">Receptor</keyword>
<sequence length="491" mass="56275">MEDFCYYLLKSSFVLSLFYIIYYLLLRKETFFKFNRFFLLLGLLSAVFLPLIYITNTVELPTQDISGNANSIDLLNEQDGFDTISPFTIILAFYVLGASFFLTRFLFQLITLKRIIKSAIRKDDAGFKYVITTDKVTPFSFFSTIIYNPKLHSQKELDTIISHEEVHVLQKHSYDVLLMEIFTALQWFNPAAWRYRTAIKQNLEFLADTDNKEIKQNKKEYQYVLLKQATGQQNLSIINPFFNSLIKKRIVMINQQKSKKVNLFKSLLIVPLLALFLISFNTNKTYVAKGTTLSKNTIEILIDKNTTDAELIKIKKDLAKENFDFSYTTVRNKKMEIQNISLEITGGSKSKGEVSSRFNSASDNDTIDNIYIFLDTKQNSISINNADVKHKVSSSKTGLKNNKEQISIATSSSGDYDFKISKETEKDFKFTTNDEDKEPLFYVDGKKWDSKAVSNLDSSTIESMNVLKGESAKAKYGDEGKNGVIEITLKK</sequence>
<dbReference type="InterPro" id="IPR052173">
    <property type="entry name" value="Beta-lactam_resp_regulator"/>
</dbReference>
<reference evidence="4 5" key="1">
    <citation type="submission" date="2019-10" db="EMBL/GenBank/DDBJ databases">
        <authorList>
            <person name="Karimi E."/>
        </authorList>
    </citation>
    <scope>NUCLEOTIDE SEQUENCE [LARGE SCALE GENOMIC DNA]</scope>
    <source>
        <strain evidence="4">Maribacter sp. 151</strain>
    </source>
</reference>
<dbReference type="PANTHER" id="PTHR34978:SF3">
    <property type="entry name" value="SLR0241 PROTEIN"/>
    <property type="match status" value="1"/>
</dbReference>
<feature type="transmembrane region" description="Helical" evidence="2">
    <location>
        <begin position="6"/>
        <end position="25"/>
    </location>
</feature>
<feature type="domain" description="Peptidase M56" evidence="3">
    <location>
        <begin position="152"/>
        <end position="253"/>
    </location>
</feature>
<dbReference type="PANTHER" id="PTHR34978">
    <property type="entry name" value="POSSIBLE SENSOR-TRANSDUCER PROTEIN BLAR"/>
    <property type="match status" value="1"/>
</dbReference>
<evidence type="ECO:0000313" key="4">
    <source>
        <dbReference type="EMBL" id="VXB89499.1"/>
    </source>
</evidence>
<dbReference type="CDD" id="cd07341">
    <property type="entry name" value="M56_BlaR1_MecR1_like"/>
    <property type="match status" value="1"/>
</dbReference>
<gene>
    <name evidence="4" type="ORF">MARI151_50036</name>
</gene>
<evidence type="ECO:0000259" key="3">
    <source>
        <dbReference type="Pfam" id="PF05569"/>
    </source>
</evidence>
<evidence type="ECO:0000256" key="1">
    <source>
        <dbReference type="PROSITE-ProRule" id="PRU01360"/>
    </source>
</evidence>
<keyword evidence="1" id="KW-0998">Cell outer membrane</keyword>
<dbReference type="GO" id="GO:0009279">
    <property type="term" value="C:cell outer membrane"/>
    <property type="evidence" value="ECO:0007669"/>
    <property type="project" value="UniProtKB-SubCell"/>
</dbReference>
<keyword evidence="1" id="KW-0813">Transport</keyword>
<dbReference type="AlphaFoldDB" id="A0A653UJE8"/>
<comment type="subcellular location">
    <subcellularLocation>
        <location evidence="1">Cell outer membrane</location>
        <topology evidence="1">Multi-pass membrane protein</topology>
    </subcellularLocation>
</comment>